<dbReference type="SUPFAM" id="SSF53850">
    <property type="entry name" value="Periplasmic binding protein-like II"/>
    <property type="match status" value="1"/>
</dbReference>
<comment type="caution">
    <text evidence="3">The sequence shown here is derived from an EMBL/GenBank/DDBJ whole genome shotgun (WGS) entry which is preliminary data.</text>
</comment>
<evidence type="ECO:0000256" key="2">
    <source>
        <dbReference type="SAM" id="SignalP"/>
    </source>
</evidence>
<dbReference type="InterPro" id="IPR042100">
    <property type="entry name" value="Bug_dom1"/>
</dbReference>
<proteinExistence type="inferred from homology"/>
<dbReference type="AlphaFoldDB" id="A0A7C9PJZ0"/>
<name>A0A7C9PJZ0_9BURK</name>
<reference evidence="3 4" key="1">
    <citation type="submission" date="2020-02" db="EMBL/GenBank/DDBJ databases">
        <title>Ideonella bacterium strain TBM-1.</title>
        <authorList>
            <person name="Chen W.-M."/>
        </authorList>
    </citation>
    <scope>NUCLEOTIDE SEQUENCE [LARGE SCALE GENOMIC DNA]</scope>
    <source>
        <strain evidence="3 4">TBM-1</strain>
    </source>
</reference>
<dbReference type="Gene3D" id="3.40.190.150">
    <property type="entry name" value="Bordetella uptake gene, domain 1"/>
    <property type="match status" value="1"/>
</dbReference>
<dbReference type="PANTHER" id="PTHR42928">
    <property type="entry name" value="TRICARBOXYLATE-BINDING PROTEIN"/>
    <property type="match status" value="1"/>
</dbReference>
<dbReference type="InterPro" id="IPR005064">
    <property type="entry name" value="BUG"/>
</dbReference>
<sequence>MRYPHPLLRSFSWAWPLAVLGAMAPWSGAVAQAQTFPSKPVTLVVPFAAGGPADVMARLLGQQLNLGQALVVEAKPGAGGTIGAAAVAKAPADGHTLLFVTAGHAGTGALYPRLPYDPVKDFTPVIGLAAAPVVIAVRADSPYKTLQELVAAARANPGKLSCAGGGGGATVTNLAFELIKADLKLDITAIPYKGSAPAITGLLGGEIDCDSDAIAALMPHVKAGKLRALAVTTQRRSPLLPEVPTVAESVLPGMAGAAWYGVLAPKGTPAPVVERLQKAFASALREPQVQERLKEQGAEPLEMDAKSFGAYLASEAQRWGGLIRKLGLKAD</sequence>
<dbReference type="Gene3D" id="3.40.190.10">
    <property type="entry name" value="Periplasmic binding protein-like II"/>
    <property type="match status" value="1"/>
</dbReference>
<dbReference type="EMBL" id="JAAGOH010000048">
    <property type="protein sequence ID" value="NDY93808.1"/>
    <property type="molecule type" value="Genomic_DNA"/>
</dbReference>
<evidence type="ECO:0000313" key="3">
    <source>
        <dbReference type="EMBL" id="NDY93808.1"/>
    </source>
</evidence>
<keyword evidence="4" id="KW-1185">Reference proteome</keyword>
<evidence type="ECO:0000256" key="1">
    <source>
        <dbReference type="ARBA" id="ARBA00006987"/>
    </source>
</evidence>
<evidence type="ECO:0000313" key="4">
    <source>
        <dbReference type="Proteomes" id="UP000484255"/>
    </source>
</evidence>
<accession>A0A7C9PJZ0</accession>
<dbReference type="RefSeq" id="WP_163459834.1">
    <property type="nucleotide sequence ID" value="NZ_JAAGOH010000048.1"/>
</dbReference>
<dbReference type="PIRSF" id="PIRSF017082">
    <property type="entry name" value="YflP"/>
    <property type="match status" value="1"/>
</dbReference>
<feature type="signal peptide" evidence="2">
    <location>
        <begin position="1"/>
        <end position="31"/>
    </location>
</feature>
<gene>
    <name evidence="3" type="ORF">G3A44_21695</name>
</gene>
<protein>
    <submittedName>
        <fullName evidence="3">Tripartite tricarboxylate transporter substrate binding protein</fullName>
    </submittedName>
</protein>
<dbReference type="Proteomes" id="UP000484255">
    <property type="component" value="Unassembled WGS sequence"/>
</dbReference>
<dbReference type="Pfam" id="PF03401">
    <property type="entry name" value="TctC"/>
    <property type="match status" value="1"/>
</dbReference>
<organism evidence="3 4">
    <name type="scientific">Ideonella livida</name>
    <dbReference type="NCBI Taxonomy" id="2707176"/>
    <lineage>
        <taxon>Bacteria</taxon>
        <taxon>Pseudomonadati</taxon>
        <taxon>Pseudomonadota</taxon>
        <taxon>Betaproteobacteria</taxon>
        <taxon>Burkholderiales</taxon>
        <taxon>Sphaerotilaceae</taxon>
        <taxon>Ideonella</taxon>
    </lineage>
</organism>
<keyword evidence="2" id="KW-0732">Signal</keyword>
<feature type="chain" id="PRO_5028992455" evidence="2">
    <location>
        <begin position="32"/>
        <end position="331"/>
    </location>
</feature>
<dbReference type="PANTHER" id="PTHR42928:SF5">
    <property type="entry name" value="BLR1237 PROTEIN"/>
    <property type="match status" value="1"/>
</dbReference>
<comment type="similarity">
    <text evidence="1">Belongs to the UPF0065 (bug) family.</text>
</comment>